<dbReference type="InterPro" id="IPR031800">
    <property type="entry name" value="PilZ_atypical"/>
</dbReference>
<dbReference type="Proteomes" id="UP000034410">
    <property type="component" value="Chromosome"/>
</dbReference>
<evidence type="ECO:0000313" key="2">
    <source>
        <dbReference type="EMBL" id="AKH19540.1"/>
    </source>
</evidence>
<proteinExistence type="predicted"/>
<dbReference type="EMBL" id="CP011412">
    <property type="protein sequence ID" value="AKH19540.1"/>
    <property type="molecule type" value="Genomic_DNA"/>
</dbReference>
<sequence>MPGQQDEHSARGVSFTGDMRLRWEARSADNSLGLLEIGEKNARLLRAVLVSQEIHSEPGDETGDRGAVELARVDAKLDLLLDMVSQLLRRERPNMIETTVTLWLTGAAWSCQAEVVPAVGEPLWLELYVDARLAQPLHLPVVVTAVTGRGKESEISVSFDALEESLEDLLGKLIFRQHRRMIAQQKAEMRSENS</sequence>
<reference evidence="2 3" key="1">
    <citation type="journal article" date="2015" name="Genome Announc.">
        <title>Complete Genome Sequence of Sedimenticola thiotaurini Strain SIP-G1, a Polyphosphate- and Polyhydroxyalkanoate-Accumulating Sulfur-Oxidizing Gammaproteobacterium Isolated from Salt Marsh Sediments.</title>
        <authorList>
            <person name="Flood B.E."/>
            <person name="Jones D.S."/>
            <person name="Bailey J.V."/>
        </authorList>
    </citation>
    <scope>NUCLEOTIDE SEQUENCE [LARGE SCALE GENOMIC DNA]</scope>
    <source>
        <strain evidence="2 3">SIP-G1</strain>
    </source>
</reference>
<accession>A0A0F7JXL1</accession>
<dbReference type="RefSeq" id="WP_046858477.1">
    <property type="nucleotide sequence ID" value="NZ_CP011412.1"/>
</dbReference>
<keyword evidence="3" id="KW-1185">Reference proteome</keyword>
<dbReference type="Pfam" id="PF16823">
    <property type="entry name" value="tPilZ"/>
    <property type="match status" value="1"/>
</dbReference>
<dbReference type="AlphaFoldDB" id="A0A0F7JXL1"/>
<organism evidence="2 3">
    <name type="scientific">Sedimenticola thiotaurini</name>
    <dbReference type="NCBI Taxonomy" id="1543721"/>
    <lineage>
        <taxon>Bacteria</taxon>
        <taxon>Pseudomonadati</taxon>
        <taxon>Pseudomonadota</taxon>
        <taxon>Gammaproteobacteria</taxon>
        <taxon>Chromatiales</taxon>
        <taxon>Sedimenticolaceae</taxon>
        <taxon>Sedimenticola</taxon>
    </lineage>
</organism>
<dbReference type="KEGG" id="seds:AAY24_03300"/>
<dbReference type="OrthoDB" id="9151696at2"/>
<protein>
    <recommendedName>
        <fullName evidence="1">Cyclic di-GMP receptor atypical PilZ domain-containing protein</fullName>
    </recommendedName>
</protein>
<evidence type="ECO:0000313" key="3">
    <source>
        <dbReference type="Proteomes" id="UP000034410"/>
    </source>
</evidence>
<name>A0A0F7JXL1_9GAMM</name>
<evidence type="ECO:0000259" key="1">
    <source>
        <dbReference type="Pfam" id="PF16823"/>
    </source>
</evidence>
<gene>
    <name evidence="2" type="ORF">AAY24_03300</name>
</gene>
<feature type="domain" description="Cyclic di-GMP receptor atypical PilZ" evidence="1">
    <location>
        <begin position="53"/>
        <end position="185"/>
    </location>
</feature>